<feature type="transmembrane region" description="Helical" evidence="9">
    <location>
        <begin position="155"/>
        <end position="175"/>
    </location>
</feature>
<evidence type="ECO:0000313" key="11">
    <source>
        <dbReference type="EMBL" id="KAD4982314.1"/>
    </source>
</evidence>
<evidence type="ECO:0000256" key="4">
    <source>
        <dbReference type="ARBA" id="ARBA00022692"/>
    </source>
</evidence>
<gene>
    <name evidence="11" type="ORF">E3N88_18985</name>
</gene>
<dbReference type="OrthoDB" id="1077582at2759"/>
<evidence type="ECO:0000256" key="2">
    <source>
        <dbReference type="ARBA" id="ARBA00007282"/>
    </source>
</evidence>
<feature type="transmembrane region" description="Helical" evidence="9">
    <location>
        <begin position="60"/>
        <end position="80"/>
    </location>
</feature>
<keyword evidence="4 9" id="KW-0812">Transmembrane</keyword>
<evidence type="ECO:0000313" key="12">
    <source>
        <dbReference type="Proteomes" id="UP000326396"/>
    </source>
</evidence>
<reference evidence="11 12" key="1">
    <citation type="submission" date="2019-05" db="EMBL/GenBank/DDBJ databases">
        <title>Mikania micrantha, genome provides insights into the molecular mechanism of rapid growth.</title>
        <authorList>
            <person name="Liu B."/>
        </authorList>
    </citation>
    <scope>NUCLEOTIDE SEQUENCE [LARGE SCALE GENOMIC DNA]</scope>
    <source>
        <strain evidence="11">NLD-2019</strain>
        <tissue evidence="11">Leaf</tissue>
    </source>
</reference>
<keyword evidence="8" id="KW-0012">Acyltransferase</keyword>
<dbReference type="Proteomes" id="UP000326396">
    <property type="component" value="Linkage Group LG18"/>
</dbReference>
<keyword evidence="12" id="KW-1185">Reference proteome</keyword>
<comment type="subcellular location">
    <subcellularLocation>
        <location evidence="1">Membrane</location>
        <topology evidence="1">Multi-pass membrane protein</topology>
    </subcellularLocation>
</comment>
<evidence type="ECO:0000256" key="6">
    <source>
        <dbReference type="ARBA" id="ARBA00023098"/>
    </source>
</evidence>
<organism evidence="11 12">
    <name type="scientific">Mikania micrantha</name>
    <name type="common">bitter vine</name>
    <dbReference type="NCBI Taxonomy" id="192012"/>
    <lineage>
        <taxon>Eukaryota</taxon>
        <taxon>Viridiplantae</taxon>
        <taxon>Streptophyta</taxon>
        <taxon>Embryophyta</taxon>
        <taxon>Tracheophyta</taxon>
        <taxon>Spermatophyta</taxon>
        <taxon>Magnoliopsida</taxon>
        <taxon>eudicotyledons</taxon>
        <taxon>Gunneridae</taxon>
        <taxon>Pentapetalae</taxon>
        <taxon>asterids</taxon>
        <taxon>campanulids</taxon>
        <taxon>Asterales</taxon>
        <taxon>Asteraceae</taxon>
        <taxon>Asteroideae</taxon>
        <taxon>Heliantheae alliance</taxon>
        <taxon>Eupatorieae</taxon>
        <taxon>Mikania</taxon>
    </lineage>
</organism>
<dbReference type="InterPro" id="IPR044851">
    <property type="entry name" value="Wax_synthase"/>
</dbReference>
<evidence type="ECO:0000256" key="3">
    <source>
        <dbReference type="ARBA" id="ARBA00022679"/>
    </source>
</evidence>
<dbReference type="AlphaFoldDB" id="A0A5N6NN92"/>
<dbReference type="GO" id="GO:0006629">
    <property type="term" value="P:lipid metabolic process"/>
    <property type="evidence" value="ECO:0007669"/>
    <property type="project" value="UniProtKB-KW"/>
</dbReference>
<keyword evidence="5 9" id="KW-1133">Transmembrane helix</keyword>
<keyword evidence="6" id="KW-0443">Lipid metabolism</keyword>
<evidence type="ECO:0000256" key="7">
    <source>
        <dbReference type="ARBA" id="ARBA00023136"/>
    </source>
</evidence>
<name>A0A5N6NN92_9ASTR</name>
<accession>A0A5N6NN92</accession>
<evidence type="ECO:0000256" key="9">
    <source>
        <dbReference type="SAM" id="Phobius"/>
    </source>
</evidence>
<dbReference type="InterPro" id="IPR032805">
    <property type="entry name" value="Wax_synthase_dom"/>
</dbReference>
<evidence type="ECO:0000256" key="5">
    <source>
        <dbReference type="ARBA" id="ARBA00022989"/>
    </source>
</evidence>
<proteinExistence type="inferred from homology"/>
<keyword evidence="3" id="KW-0808">Transferase</keyword>
<dbReference type="Pfam" id="PF13813">
    <property type="entry name" value="MBOAT_2"/>
    <property type="match status" value="1"/>
</dbReference>
<keyword evidence="7 9" id="KW-0472">Membrane</keyword>
<dbReference type="GO" id="GO:0008374">
    <property type="term" value="F:O-acyltransferase activity"/>
    <property type="evidence" value="ECO:0007669"/>
    <property type="project" value="InterPro"/>
</dbReference>
<sequence length="353" mass="40803">MEGETYNIIFDWSIAVASLLYCHTIGMFIAQGTTRFLALFPVILLFFYLPLNLKSVFLCGLTFFFLSWLGTFKLILYAFGQGPLSSYPTLTLSHFITTACLPVKIIPNQENLQTTITKNSKKSPKDYAPRVFLLLITLKAYGYKEKFHPLLTTSIYAYYIFFSLELLLALAASLARTLIRAELEPQFDEPHHATSVQNFWGKRWNLMVSSILRPTVYHPARAVFSHVVQERWVSVPAVFTTFLVSGIMHEMIFYYLGRLKPTWEVTWFFVIQGVWVGTEIVIKKTTGHRFEPPNVVSRVLTLAFVMITAFWLFFPPFLRIDPVARFCREFLAFIGFFKHGHLIGFDEYSCSYF</sequence>
<protein>
    <recommendedName>
        <fullName evidence="10">Wax synthase domain-containing protein</fullName>
    </recommendedName>
</protein>
<comment type="caution">
    <text evidence="11">The sequence shown here is derived from an EMBL/GenBank/DDBJ whole genome shotgun (WGS) entry which is preliminary data.</text>
</comment>
<dbReference type="InterPro" id="IPR017088">
    <property type="entry name" value="Wax_synthase_Magnoliopsida"/>
</dbReference>
<dbReference type="PANTHER" id="PTHR31595">
    <property type="entry name" value="LONG-CHAIN-ALCOHOL O-FATTY-ACYLTRANSFERASE 3-RELATED"/>
    <property type="match status" value="1"/>
</dbReference>
<feature type="transmembrane region" description="Helical" evidence="9">
    <location>
        <begin position="232"/>
        <end position="253"/>
    </location>
</feature>
<feature type="transmembrane region" description="Helical" evidence="9">
    <location>
        <begin position="295"/>
        <end position="314"/>
    </location>
</feature>
<evidence type="ECO:0000256" key="8">
    <source>
        <dbReference type="ARBA" id="ARBA00023315"/>
    </source>
</evidence>
<feature type="transmembrane region" description="Helical" evidence="9">
    <location>
        <begin position="36"/>
        <end position="53"/>
    </location>
</feature>
<evidence type="ECO:0000259" key="10">
    <source>
        <dbReference type="Pfam" id="PF13813"/>
    </source>
</evidence>
<dbReference type="EMBL" id="SZYD01000010">
    <property type="protein sequence ID" value="KAD4982314.1"/>
    <property type="molecule type" value="Genomic_DNA"/>
</dbReference>
<feature type="transmembrane region" description="Helical" evidence="9">
    <location>
        <begin position="12"/>
        <end position="30"/>
    </location>
</feature>
<dbReference type="PANTHER" id="PTHR31595:SF48">
    <property type="entry name" value="LONG-CHAIN-ALCOHOL O-FATTY-ACYLTRANSFERASE"/>
    <property type="match status" value="1"/>
</dbReference>
<feature type="domain" description="Wax synthase" evidence="10">
    <location>
        <begin position="184"/>
        <end position="270"/>
    </location>
</feature>
<comment type="similarity">
    <text evidence="2">Belongs to the wax synthase family.</text>
</comment>
<evidence type="ECO:0000256" key="1">
    <source>
        <dbReference type="ARBA" id="ARBA00004141"/>
    </source>
</evidence>
<dbReference type="PIRSF" id="PIRSF037006">
    <property type="entry name" value="Wax_synthase"/>
    <property type="match status" value="1"/>
</dbReference>
<feature type="transmembrane region" description="Helical" evidence="9">
    <location>
        <begin position="265"/>
        <end position="283"/>
    </location>
</feature>
<dbReference type="GO" id="GO:0016020">
    <property type="term" value="C:membrane"/>
    <property type="evidence" value="ECO:0007669"/>
    <property type="project" value="UniProtKB-SubCell"/>
</dbReference>